<feature type="region of interest" description="Disordered" evidence="1">
    <location>
        <begin position="46"/>
        <end position="66"/>
    </location>
</feature>
<dbReference type="AlphaFoldDB" id="A0AAV4X240"/>
<accession>A0AAV4X240</accession>
<gene>
    <name evidence="2" type="ORF">CEXT_556381</name>
</gene>
<evidence type="ECO:0000256" key="1">
    <source>
        <dbReference type="SAM" id="MobiDB-lite"/>
    </source>
</evidence>
<feature type="region of interest" description="Disordered" evidence="1">
    <location>
        <begin position="1"/>
        <end position="31"/>
    </location>
</feature>
<name>A0AAV4X240_CAEEX</name>
<organism evidence="2 3">
    <name type="scientific">Caerostris extrusa</name>
    <name type="common">Bark spider</name>
    <name type="synonym">Caerostris bankana</name>
    <dbReference type="NCBI Taxonomy" id="172846"/>
    <lineage>
        <taxon>Eukaryota</taxon>
        <taxon>Metazoa</taxon>
        <taxon>Ecdysozoa</taxon>
        <taxon>Arthropoda</taxon>
        <taxon>Chelicerata</taxon>
        <taxon>Arachnida</taxon>
        <taxon>Araneae</taxon>
        <taxon>Araneomorphae</taxon>
        <taxon>Entelegynae</taxon>
        <taxon>Araneoidea</taxon>
        <taxon>Araneidae</taxon>
        <taxon>Caerostris</taxon>
    </lineage>
</organism>
<evidence type="ECO:0000313" key="3">
    <source>
        <dbReference type="Proteomes" id="UP001054945"/>
    </source>
</evidence>
<reference evidence="2 3" key="1">
    <citation type="submission" date="2021-06" db="EMBL/GenBank/DDBJ databases">
        <title>Caerostris extrusa draft genome.</title>
        <authorList>
            <person name="Kono N."/>
            <person name="Arakawa K."/>
        </authorList>
    </citation>
    <scope>NUCLEOTIDE SEQUENCE [LARGE SCALE GENOMIC DNA]</scope>
</reference>
<feature type="compositionally biased region" description="Basic and acidic residues" evidence="1">
    <location>
        <begin position="11"/>
        <end position="20"/>
    </location>
</feature>
<dbReference type="Proteomes" id="UP001054945">
    <property type="component" value="Unassembled WGS sequence"/>
</dbReference>
<keyword evidence="3" id="KW-1185">Reference proteome</keyword>
<dbReference type="EMBL" id="BPLR01017022">
    <property type="protein sequence ID" value="GIY88109.1"/>
    <property type="molecule type" value="Genomic_DNA"/>
</dbReference>
<sequence>MQISRPSIKASSHDGDLETKQKKKPLFPKYSVGEHSFSTSVKVTVKDPGLERGGGEKKGISPCSRWPASCGHKTKTVKIYSPALKGPGAVNRHNCRRSKIPGRPPNGPSAAQGPPRANSTLDFMSILGKEVST</sequence>
<protein>
    <submittedName>
        <fullName evidence="2">Uncharacterized protein</fullName>
    </submittedName>
</protein>
<feature type="compositionally biased region" description="Basic and acidic residues" evidence="1">
    <location>
        <begin position="46"/>
        <end position="59"/>
    </location>
</feature>
<feature type="region of interest" description="Disordered" evidence="1">
    <location>
        <begin position="84"/>
        <end position="120"/>
    </location>
</feature>
<proteinExistence type="predicted"/>
<evidence type="ECO:0000313" key="2">
    <source>
        <dbReference type="EMBL" id="GIY88109.1"/>
    </source>
</evidence>
<comment type="caution">
    <text evidence="2">The sequence shown here is derived from an EMBL/GenBank/DDBJ whole genome shotgun (WGS) entry which is preliminary data.</text>
</comment>